<evidence type="ECO:0000313" key="2">
    <source>
        <dbReference type="EMBL" id="MBD8503081.1"/>
    </source>
</evidence>
<name>A0ABR9BA60_9RHOO</name>
<dbReference type="PRINTS" id="PR00368">
    <property type="entry name" value="FADPNR"/>
</dbReference>
<dbReference type="Proteomes" id="UP000603602">
    <property type="component" value="Unassembled WGS sequence"/>
</dbReference>
<dbReference type="Gene3D" id="3.50.50.60">
    <property type="entry name" value="FAD/NAD(P)-binding domain"/>
    <property type="match status" value="1"/>
</dbReference>
<dbReference type="Pfam" id="PF13738">
    <property type="entry name" value="Pyr_redox_3"/>
    <property type="match status" value="1"/>
</dbReference>
<organism evidence="2 3">
    <name type="scientific">Thauera sedimentorum</name>
    <dbReference type="NCBI Taxonomy" id="2767595"/>
    <lineage>
        <taxon>Bacteria</taxon>
        <taxon>Pseudomonadati</taxon>
        <taxon>Pseudomonadota</taxon>
        <taxon>Betaproteobacteria</taxon>
        <taxon>Rhodocyclales</taxon>
        <taxon>Zoogloeaceae</taxon>
        <taxon>Thauera</taxon>
    </lineage>
</organism>
<dbReference type="SUPFAM" id="SSF51905">
    <property type="entry name" value="FAD/NAD(P)-binding domain"/>
    <property type="match status" value="1"/>
</dbReference>
<accession>A0ABR9BA60</accession>
<gene>
    <name evidence="2" type="ORF">IFO67_09320</name>
</gene>
<dbReference type="InterPro" id="IPR050982">
    <property type="entry name" value="Auxin_biosynth/cation_transpt"/>
</dbReference>
<proteinExistence type="predicted"/>
<reference evidence="3" key="1">
    <citation type="submission" date="2023-07" db="EMBL/GenBank/DDBJ databases">
        <title>Thauera sp. CAU 1555 isolated from sand of Yaerae Beach.</title>
        <authorList>
            <person name="Kim W."/>
        </authorList>
    </citation>
    <scope>NUCLEOTIDE SEQUENCE [LARGE SCALE GENOMIC DNA]</scope>
    <source>
        <strain evidence="3">CAU 1555</strain>
    </source>
</reference>
<evidence type="ECO:0000313" key="3">
    <source>
        <dbReference type="Proteomes" id="UP000603602"/>
    </source>
</evidence>
<dbReference type="PANTHER" id="PTHR43539:SF78">
    <property type="entry name" value="FLAVIN-CONTAINING MONOOXYGENASE"/>
    <property type="match status" value="1"/>
</dbReference>
<evidence type="ECO:0000256" key="1">
    <source>
        <dbReference type="ARBA" id="ARBA00023002"/>
    </source>
</evidence>
<protein>
    <submittedName>
        <fullName evidence="2">NAD(P)-binding domain-containing protein</fullName>
    </submittedName>
</protein>
<dbReference type="PANTHER" id="PTHR43539">
    <property type="entry name" value="FLAVIN-BINDING MONOOXYGENASE-LIKE PROTEIN (AFU_ORTHOLOGUE AFUA_4G09220)"/>
    <property type="match status" value="1"/>
</dbReference>
<dbReference type="InterPro" id="IPR036188">
    <property type="entry name" value="FAD/NAD-bd_sf"/>
</dbReference>
<dbReference type="EMBL" id="JACYTO010000001">
    <property type="protein sequence ID" value="MBD8503081.1"/>
    <property type="molecule type" value="Genomic_DNA"/>
</dbReference>
<sequence length="462" mass="47843">MTQAATPLPVAVIGAGPVGLVALAHLVERGLPAVLLEAGPQIAQSYEDFRHVRLFSPWRFNVDRAAARLLAAAGWQAPDEEAIPSAGEVIDRYLAPLAALPAIAGAIRFGTRVTAISRRATDRVKSAGRERAPFVLRLSTADGETLLHARAVIDASGTWGQPNPLGADGLPGLGEAEHAAHVRYGMPDILGAERARYAGRSVLVVGAGHSAAGNLLALAELAETAPGMRIVWTIRGTSPARTLGGGAADGLPARGAIGMALRALLDAGRIELVTGFRVHALRRDGDRLAVDADDPQRAPLTGLDQIICATGARPDLAMLRELRTALDPALESSAALGPLIDPNVHSCGTVRPHGHRELAHPEPGFYVVGAKSYGRAPTFLMATGYEQVRSVVAALAGDLAAADEVRLELPETGVCSTDLADAADGACCTVEPRRQAAADAVKNACCTPAGKPADSAARTCCA</sequence>
<dbReference type="RefSeq" id="WP_187717815.1">
    <property type="nucleotide sequence ID" value="NZ_JACTAH010000001.1"/>
</dbReference>
<keyword evidence="3" id="KW-1185">Reference proteome</keyword>
<comment type="caution">
    <text evidence="2">The sequence shown here is derived from an EMBL/GenBank/DDBJ whole genome shotgun (WGS) entry which is preliminary data.</text>
</comment>
<keyword evidence="1" id="KW-0560">Oxidoreductase</keyword>